<reference evidence="2" key="2">
    <citation type="submission" date="2025-08" db="UniProtKB">
        <authorList>
            <consortium name="Ensembl"/>
        </authorList>
    </citation>
    <scope>IDENTIFICATION</scope>
</reference>
<feature type="compositionally biased region" description="Basic and acidic residues" evidence="1">
    <location>
        <begin position="70"/>
        <end position="79"/>
    </location>
</feature>
<feature type="compositionally biased region" description="Acidic residues" evidence="1">
    <location>
        <begin position="80"/>
        <end position="90"/>
    </location>
</feature>
<reference evidence="2" key="3">
    <citation type="submission" date="2025-09" db="UniProtKB">
        <authorList>
            <consortium name="Ensembl"/>
        </authorList>
    </citation>
    <scope>IDENTIFICATION</scope>
</reference>
<organism evidence="2 3">
    <name type="scientific">Papio anubis</name>
    <name type="common">Olive baboon</name>
    <dbReference type="NCBI Taxonomy" id="9555"/>
    <lineage>
        <taxon>Eukaryota</taxon>
        <taxon>Metazoa</taxon>
        <taxon>Chordata</taxon>
        <taxon>Craniata</taxon>
        <taxon>Vertebrata</taxon>
        <taxon>Euteleostomi</taxon>
        <taxon>Mammalia</taxon>
        <taxon>Eutheria</taxon>
        <taxon>Euarchontoglires</taxon>
        <taxon>Primates</taxon>
        <taxon>Haplorrhini</taxon>
        <taxon>Catarrhini</taxon>
        <taxon>Cercopithecidae</taxon>
        <taxon>Cercopithecinae</taxon>
        <taxon>Papio</taxon>
    </lineage>
</organism>
<name>A0A8I5R0B4_PAPAN</name>
<evidence type="ECO:0000256" key="1">
    <source>
        <dbReference type="SAM" id="MobiDB-lite"/>
    </source>
</evidence>
<dbReference type="PANTHER" id="PTHR37871">
    <property type="entry name" value="PROLINE-RICH PROTEIN 22"/>
    <property type="match status" value="1"/>
</dbReference>
<feature type="compositionally biased region" description="Low complexity" evidence="1">
    <location>
        <begin position="149"/>
        <end position="163"/>
    </location>
</feature>
<keyword evidence="3" id="KW-1185">Reference proteome</keyword>
<dbReference type="OMA" id="MPELRIC"/>
<feature type="compositionally biased region" description="Basic residues" evidence="1">
    <location>
        <begin position="101"/>
        <end position="115"/>
    </location>
</feature>
<dbReference type="InterPro" id="IPR031535">
    <property type="entry name" value="PRR22"/>
</dbReference>
<evidence type="ECO:0000313" key="2">
    <source>
        <dbReference type="Ensembl" id="ENSPANP00000052056.1"/>
    </source>
</evidence>
<feature type="region of interest" description="Disordered" evidence="1">
    <location>
        <begin position="1"/>
        <end position="25"/>
    </location>
</feature>
<proteinExistence type="predicted"/>
<feature type="region of interest" description="Disordered" evidence="1">
    <location>
        <begin position="44"/>
        <end position="175"/>
    </location>
</feature>
<dbReference type="Proteomes" id="UP000028761">
    <property type="component" value="Chromosome 20"/>
</dbReference>
<sequence>MAEGTAEAPLENGGGGDSGAGALERGVAPIKPQYLTTKEQFHQFLEAKGQETPCRETEVGDSAGNDLAEPEAKRIRLEDGQTEDGQTEEAAEPREQPQTQKRARGQNKGRPHVKPTHYDKNRLTWCRRSWRPAGPSPHPCATAWTKPCSSSYGSARSASSELSRPCAGSARASRRAPHLLLLYPRARQPRVLPGRTTVAPSRSPQGWALAPLLAAPCGPAGP</sequence>
<accession>A0A8I5R0B4</accession>
<evidence type="ECO:0000313" key="3">
    <source>
        <dbReference type="Proteomes" id="UP000028761"/>
    </source>
</evidence>
<dbReference type="GeneTree" id="ENSGT01050000248388"/>
<protein>
    <submittedName>
        <fullName evidence="2">Uncharacterized protein</fullName>
    </submittedName>
</protein>
<dbReference type="AlphaFoldDB" id="A0A8I5R0B4"/>
<reference evidence="2 3" key="1">
    <citation type="submission" date="2012-03" db="EMBL/GenBank/DDBJ databases">
        <title>Whole Genome Assembly of Papio anubis.</title>
        <authorList>
            <person name="Liu Y.L."/>
            <person name="Abraham K.A."/>
            <person name="Akbar H.A."/>
            <person name="Ali S.A."/>
            <person name="Anosike U.A."/>
            <person name="Aqrawi P.A."/>
            <person name="Arias F.A."/>
            <person name="Attaway T.A."/>
            <person name="Awwad R.A."/>
            <person name="Babu C.B."/>
            <person name="Bandaranaike D.B."/>
            <person name="Battles P.B."/>
            <person name="Bell A.B."/>
            <person name="Beltran B.B."/>
            <person name="Berhane-Mersha D.B."/>
            <person name="Bess C.B."/>
            <person name="Bickham C.B."/>
            <person name="Bolden T.B."/>
            <person name="Carter K.C."/>
            <person name="Chau D.C."/>
            <person name="Chavez A.C."/>
            <person name="Clerc-Blankenburg K.C."/>
            <person name="Coyle M.C."/>
            <person name="Dao M.D."/>
            <person name="Davila M.L.D."/>
            <person name="Davy-Carroll L.D."/>
            <person name="Denson S.D."/>
            <person name="Dinh H.D."/>
            <person name="Fernandez S.F."/>
            <person name="Fernando P.F."/>
            <person name="Forbes L.F."/>
            <person name="Francis C.F."/>
            <person name="Francisco L.F."/>
            <person name="Fu Q.F."/>
            <person name="Garcia-Iii R.G."/>
            <person name="Garrett T.G."/>
            <person name="Gross S.G."/>
            <person name="Gubbala S.G."/>
            <person name="Hirani K.H."/>
            <person name="Hogues M.H."/>
            <person name="Hollins B.H."/>
            <person name="Jackson L.J."/>
            <person name="Javaid M.J."/>
            <person name="Jhangiani S.J."/>
            <person name="Johnson A.J."/>
            <person name="Johnson B.J."/>
            <person name="Jones J.J."/>
            <person name="Joshi V.J."/>
            <person name="Kalu J.K."/>
            <person name="Khan N.K."/>
            <person name="Korchina V.K."/>
            <person name="Kovar C.K."/>
            <person name="Lago L.L."/>
            <person name="Lara F.L."/>
            <person name="Le T.-K.L."/>
            <person name="Lee S.L."/>
            <person name="Legall-Iii F.L."/>
            <person name="Lemon S.L."/>
            <person name="Liu J.L."/>
            <person name="Liu Y.-S.L."/>
            <person name="Liyanage D.L."/>
            <person name="Lopez J.L."/>
            <person name="Lorensuhewa L.L."/>
            <person name="Mata R.M."/>
            <person name="Mathew T.M."/>
            <person name="Mercado C.M."/>
            <person name="Mercado I.M."/>
            <person name="Morales K.M."/>
            <person name="Morgan M.M."/>
            <person name="Munidasa M.M."/>
            <person name="Ngo D.N."/>
            <person name="Nguyen L.N."/>
            <person name="Nguyen T.N."/>
            <person name="Nguyen N.N."/>
            <person name="Obregon M.O."/>
            <person name="Okwuonu G.O."/>
            <person name="Ongeri F.O."/>
            <person name="Onwere C.O."/>
            <person name="Osifeso I.O."/>
            <person name="Parra A.P."/>
            <person name="Patil S.P."/>
            <person name="Perez A.P."/>
            <person name="Perez Y.P."/>
            <person name="Pham C.P."/>
            <person name="Pu L.-L.P."/>
            <person name="Puazo M.P."/>
            <person name="Quiroz J.Q."/>
            <person name="Rouhana J.R."/>
            <person name="Ruiz M.R."/>
            <person name="Ruiz S.-J.R."/>
            <person name="Saada N.S."/>
            <person name="Santibanez J.S."/>
            <person name="Scheel M.S."/>
            <person name="Schneider B.S."/>
            <person name="Simmons D.S."/>
            <person name="Sisson I.S."/>
            <person name="Tang L.-Y.T."/>
            <person name="Thornton R.T."/>
            <person name="Tisius J.T."/>
            <person name="Toledanes G.T."/>
            <person name="Trejos Z.T."/>
            <person name="Usmani K.U."/>
            <person name="Varghese R.V."/>
            <person name="Vattathil S.V."/>
            <person name="Vee V.V."/>
            <person name="Walker D.W."/>
            <person name="Weissenberger G.W."/>
            <person name="White C.W."/>
            <person name="Williams A.W."/>
            <person name="Woodworth J.W."/>
            <person name="Wright R.W."/>
            <person name="Zhu Y.Z."/>
            <person name="Han Y.H."/>
            <person name="Newsham I.N."/>
            <person name="Nazareth L.N."/>
            <person name="Worley K.W."/>
            <person name="Muzny D.M."/>
            <person name="Rogers J.R."/>
            <person name="Gibbs R.G."/>
        </authorList>
    </citation>
    <scope>NUCLEOTIDE SEQUENCE [LARGE SCALE GENOMIC DNA]</scope>
</reference>
<dbReference type="PANTHER" id="PTHR37871:SF1">
    <property type="entry name" value="PROLINE-RICH PROTEIN 22"/>
    <property type="match status" value="1"/>
</dbReference>
<dbReference type="Ensembl" id="ENSPANT00000076424.1">
    <property type="protein sequence ID" value="ENSPANP00000052056.1"/>
    <property type="gene ID" value="ENSPANG00000042524.1"/>
</dbReference>